<dbReference type="STRING" id="1120989.SAMN02745227_01718"/>
<keyword evidence="6" id="KW-0808">Transferase</keyword>
<name>A0A1M6QDP8_9FIRM</name>
<evidence type="ECO:0000256" key="5">
    <source>
        <dbReference type="ARBA" id="ARBA00022553"/>
    </source>
</evidence>
<dbReference type="PROSITE" id="PS50109">
    <property type="entry name" value="HIS_KIN"/>
    <property type="match status" value="1"/>
</dbReference>
<reference evidence="17" key="1">
    <citation type="submission" date="2016-11" db="EMBL/GenBank/DDBJ databases">
        <authorList>
            <person name="Varghese N."/>
            <person name="Submissions S."/>
        </authorList>
    </citation>
    <scope>NUCLEOTIDE SEQUENCE [LARGE SCALE GENOMIC DNA]</scope>
    <source>
        <strain evidence="17">DSM 14826</strain>
    </source>
</reference>
<evidence type="ECO:0000313" key="16">
    <source>
        <dbReference type="EMBL" id="SHK18295.1"/>
    </source>
</evidence>
<dbReference type="PRINTS" id="PR00344">
    <property type="entry name" value="BCTRLSENSOR"/>
</dbReference>
<keyword evidence="9 16" id="KW-0418">Kinase</keyword>
<evidence type="ECO:0000256" key="2">
    <source>
        <dbReference type="ARBA" id="ARBA00004651"/>
    </source>
</evidence>
<dbReference type="InterPro" id="IPR036097">
    <property type="entry name" value="HisK_dim/P_sf"/>
</dbReference>
<feature type="domain" description="Histidine kinase" evidence="15">
    <location>
        <begin position="224"/>
        <end position="432"/>
    </location>
</feature>
<keyword evidence="17" id="KW-1185">Reference proteome</keyword>
<dbReference type="InterPro" id="IPR003594">
    <property type="entry name" value="HATPase_dom"/>
</dbReference>
<feature type="transmembrane region" description="Helical" evidence="14">
    <location>
        <begin position="174"/>
        <end position="196"/>
    </location>
</feature>
<evidence type="ECO:0000256" key="7">
    <source>
        <dbReference type="ARBA" id="ARBA00022692"/>
    </source>
</evidence>
<dbReference type="SMART" id="SM00387">
    <property type="entry name" value="HATPase_c"/>
    <property type="match status" value="1"/>
</dbReference>
<dbReference type="SMART" id="SM00388">
    <property type="entry name" value="HisKA"/>
    <property type="match status" value="1"/>
</dbReference>
<sequence>MVFLNEFVDEIIRGLLLNVSLILLPPFIYESFKLDKLGYVSKRVKPHEVAILTSISVILCMIFAIPIFNGHLYDLRLIPILVSFFYGGVWSGIATVTVMVFFRWYLFSEGFYTMIVVYTFVVIMAAYISPRYFSLRRRDKFIISAKIAVIAIVLMFLTTYLMNINSENFSLRELIKFFLLFTVIKILALHFTIYTLEGFVEKRELRIELQRVDRLNTVGGLAASIAHEIRNPLTVVKGFMQIIRKNGDKLSQQKIQEYLDMAITETNRAEKVIADFLSFANPSVENQRLINVSDLVSMACNIMYSYATLNDISINKTLDKGCYLFTDENKLTQVFVNIIKNSIEAMPNGGEIDVRVFKDKKHVIIEVEDYGIGMTKEEISRLGTPFYTLKSSGTGLGLMISYKYVQILGGKIKVESEKGKGTKFTVTFPIYHKPSEEMDIIGYISE</sequence>
<evidence type="ECO:0000256" key="6">
    <source>
        <dbReference type="ARBA" id="ARBA00022679"/>
    </source>
</evidence>
<dbReference type="Gene3D" id="1.10.287.130">
    <property type="match status" value="1"/>
</dbReference>
<dbReference type="SUPFAM" id="SSF47384">
    <property type="entry name" value="Homodimeric domain of signal transducing histidine kinase"/>
    <property type="match status" value="1"/>
</dbReference>
<dbReference type="InterPro" id="IPR003661">
    <property type="entry name" value="HisK_dim/P_dom"/>
</dbReference>
<proteinExistence type="predicted"/>
<dbReference type="Pfam" id="PF07694">
    <property type="entry name" value="5TM-5TMR_LYT"/>
    <property type="match status" value="1"/>
</dbReference>
<dbReference type="GO" id="GO:0005524">
    <property type="term" value="F:ATP binding"/>
    <property type="evidence" value="ECO:0007669"/>
    <property type="project" value="UniProtKB-KW"/>
</dbReference>
<dbReference type="GO" id="GO:0005886">
    <property type="term" value="C:plasma membrane"/>
    <property type="evidence" value="ECO:0007669"/>
    <property type="project" value="UniProtKB-SubCell"/>
</dbReference>
<protein>
    <recommendedName>
        <fullName evidence="3">histidine kinase</fullName>
        <ecNumber evidence="3">2.7.13.3</ecNumber>
    </recommendedName>
</protein>
<dbReference type="EC" id="2.7.13.3" evidence="3"/>
<dbReference type="Pfam" id="PF00512">
    <property type="entry name" value="HisKA"/>
    <property type="match status" value="1"/>
</dbReference>
<keyword evidence="5" id="KW-0597">Phosphoprotein</keyword>
<dbReference type="Gene3D" id="3.30.565.10">
    <property type="entry name" value="Histidine kinase-like ATPase, C-terminal domain"/>
    <property type="match status" value="1"/>
</dbReference>
<dbReference type="GO" id="GO:0000155">
    <property type="term" value="F:phosphorelay sensor kinase activity"/>
    <property type="evidence" value="ECO:0007669"/>
    <property type="project" value="InterPro"/>
</dbReference>
<dbReference type="CDD" id="cd00082">
    <property type="entry name" value="HisKA"/>
    <property type="match status" value="1"/>
</dbReference>
<evidence type="ECO:0000256" key="10">
    <source>
        <dbReference type="ARBA" id="ARBA00022840"/>
    </source>
</evidence>
<evidence type="ECO:0000256" key="1">
    <source>
        <dbReference type="ARBA" id="ARBA00000085"/>
    </source>
</evidence>
<dbReference type="Gene3D" id="1.10.1760.20">
    <property type="match status" value="1"/>
</dbReference>
<feature type="transmembrane region" description="Helical" evidence="14">
    <location>
        <begin position="80"/>
        <end position="105"/>
    </location>
</feature>
<dbReference type="InterPro" id="IPR036890">
    <property type="entry name" value="HATPase_C_sf"/>
</dbReference>
<dbReference type="InterPro" id="IPR004358">
    <property type="entry name" value="Sig_transdc_His_kin-like_C"/>
</dbReference>
<evidence type="ECO:0000256" key="8">
    <source>
        <dbReference type="ARBA" id="ARBA00022741"/>
    </source>
</evidence>
<evidence type="ECO:0000256" key="13">
    <source>
        <dbReference type="ARBA" id="ARBA00023136"/>
    </source>
</evidence>
<dbReference type="EMBL" id="FRAI01000020">
    <property type="protein sequence ID" value="SHK18295.1"/>
    <property type="molecule type" value="Genomic_DNA"/>
</dbReference>
<keyword evidence="10" id="KW-0067">ATP-binding</keyword>
<keyword evidence="4" id="KW-1003">Cell membrane</keyword>
<feature type="transmembrane region" description="Helical" evidence="14">
    <location>
        <begin position="111"/>
        <end position="129"/>
    </location>
</feature>
<keyword evidence="7 14" id="KW-0812">Transmembrane</keyword>
<dbReference type="PANTHER" id="PTHR43065">
    <property type="entry name" value="SENSOR HISTIDINE KINASE"/>
    <property type="match status" value="1"/>
</dbReference>
<dbReference type="PANTHER" id="PTHR43065:SF46">
    <property type="entry name" value="C4-DICARBOXYLATE TRANSPORT SENSOR PROTEIN DCTB"/>
    <property type="match status" value="1"/>
</dbReference>
<evidence type="ECO:0000313" key="17">
    <source>
        <dbReference type="Proteomes" id="UP000243547"/>
    </source>
</evidence>
<evidence type="ECO:0000256" key="14">
    <source>
        <dbReference type="SAM" id="Phobius"/>
    </source>
</evidence>
<feature type="transmembrane region" description="Helical" evidence="14">
    <location>
        <begin position="12"/>
        <end position="29"/>
    </location>
</feature>
<dbReference type="Proteomes" id="UP000243547">
    <property type="component" value="Unassembled WGS sequence"/>
</dbReference>
<dbReference type="InterPro" id="IPR011620">
    <property type="entry name" value="Sig_transdc_His_kinase_LytS_TM"/>
</dbReference>
<dbReference type="AlphaFoldDB" id="A0A1M6QDP8"/>
<evidence type="ECO:0000256" key="3">
    <source>
        <dbReference type="ARBA" id="ARBA00012438"/>
    </source>
</evidence>
<feature type="transmembrane region" description="Helical" evidence="14">
    <location>
        <begin position="141"/>
        <end position="162"/>
    </location>
</feature>
<dbReference type="Pfam" id="PF02518">
    <property type="entry name" value="HATPase_c"/>
    <property type="match status" value="1"/>
</dbReference>
<dbReference type="SUPFAM" id="SSF55874">
    <property type="entry name" value="ATPase domain of HSP90 chaperone/DNA topoisomerase II/histidine kinase"/>
    <property type="match status" value="1"/>
</dbReference>
<comment type="subcellular location">
    <subcellularLocation>
        <location evidence="2">Cell membrane</location>
        <topology evidence="2">Multi-pass membrane protein</topology>
    </subcellularLocation>
</comment>
<dbReference type="InterPro" id="IPR005467">
    <property type="entry name" value="His_kinase_dom"/>
</dbReference>
<keyword evidence="11 14" id="KW-1133">Transmembrane helix</keyword>
<comment type="catalytic activity">
    <reaction evidence="1">
        <text>ATP + protein L-histidine = ADP + protein N-phospho-L-histidine.</text>
        <dbReference type="EC" id="2.7.13.3"/>
    </reaction>
</comment>
<keyword evidence="8" id="KW-0547">Nucleotide-binding</keyword>
<evidence type="ECO:0000256" key="4">
    <source>
        <dbReference type="ARBA" id="ARBA00022475"/>
    </source>
</evidence>
<gene>
    <name evidence="16" type="ORF">SAMN02745227_01718</name>
</gene>
<feature type="transmembrane region" description="Helical" evidence="14">
    <location>
        <begin position="49"/>
        <end position="68"/>
    </location>
</feature>
<dbReference type="RefSeq" id="WP_072907962.1">
    <property type="nucleotide sequence ID" value="NZ_FRAI01000020.1"/>
</dbReference>
<keyword evidence="13 14" id="KW-0472">Membrane</keyword>
<evidence type="ECO:0000256" key="9">
    <source>
        <dbReference type="ARBA" id="ARBA00022777"/>
    </source>
</evidence>
<evidence type="ECO:0000256" key="11">
    <source>
        <dbReference type="ARBA" id="ARBA00022989"/>
    </source>
</evidence>
<dbReference type="GO" id="GO:0071555">
    <property type="term" value="P:cell wall organization"/>
    <property type="evidence" value="ECO:0007669"/>
    <property type="project" value="InterPro"/>
</dbReference>
<dbReference type="OrthoDB" id="505470at2"/>
<keyword evidence="12" id="KW-0902">Two-component regulatory system</keyword>
<evidence type="ECO:0000259" key="15">
    <source>
        <dbReference type="PROSITE" id="PS50109"/>
    </source>
</evidence>
<accession>A0A1M6QDP8</accession>
<organism evidence="16 17">
    <name type="scientific">Anaerobranca californiensis DSM 14826</name>
    <dbReference type="NCBI Taxonomy" id="1120989"/>
    <lineage>
        <taxon>Bacteria</taxon>
        <taxon>Bacillati</taxon>
        <taxon>Bacillota</taxon>
        <taxon>Clostridia</taxon>
        <taxon>Eubacteriales</taxon>
        <taxon>Proteinivoracaceae</taxon>
        <taxon>Anaerobranca</taxon>
    </lineage>
</organism>
<evidence type="ECO:0000256" key="12">
    <source>
        <dbReference type="ARBA" id="ARBA00023012"/>
    </source>
</evidence>